<dbReference type="PANTHER" id="PTHR14413:SF16">
    <property type="entry name" value="LARGE RIBOSOMAL SUBUNIT PROTEIN BL17M"/>
    <property type="match status" value="1"/>
</dbReference>
<dbReference type="SUPFAM" id="SSF64263">
    <property type="entry name" value="Prokaryotic ribosomal protein L17"/>
    <property type="match status" value="1"/>
</dbReference>
<dbReference type="PANTHER" id="PTHR14413">
    <property type="entry name" value="RIBOSOMAL PROTEIN L17"/>
    <property type="match status" value="1"/>
</dbReference>
<evidence type="ECO:0000256" key="4">
    <source>
        <dbReference type="RuleBase" id="RU000660"/>
    </source>
</evidence>
<dbReference type="EMBL" id="KV454013">
    <property type="protein sequence ID" value="ODV96149.1"/>
    <property type="molecule type" value="Genomic_DNA"/>
</dbReference>
<reference evidence="7" key="1">
    <citation type="submission" date="2016-05" db="EMBL/GenBank/DDBJ databases">
        <title>Comparative genomics of biotechnologically important yeasts.</title>
        <authorList>
            <consortium name="DOE Joint Genome Institute"/>
            <person name="Riley R."/>
            <person name="Haridas S."/>
            <person name="Wolfe K.H."/>
            <person name="Lopes M.R."/>
            <person name="Hittinger C.T."/>
            <person name="Goker M."/>
            <person name="Salamov A."/>
            <person name="Wisecaver J."/>
            <person name="Long T.M."/>
            <person name="Aerts A.L."/>
            <person name="Barry K."/>
            <person name="Choi C."/>
            <person name="Clum A."/>
            <person name="Coughlan A.Y."/>
            <person name="Deshpande S."/>
            <person name="Douglass A.P."/>
            <person name="Hanson S.J."/>
            <person name="Klenk H.-P."/>
            <person name="Labutti K."/>
            <person name="Lapidus A."/>
            <person name="Lindquist E."/>
            <person name="Lipzen A."/>
            <person name="Meier-Kolthoff J.P."/>
            <person name="Ohm R.A."/>
            <person name="Otillar R.P."/>
            <person name="Pangilinan J."/>
            <person name="Peng Y."/>
            <person name="Rokas A."/>
            <person name="Rosa C.A."/>
            <person name="Scheuner C."/>
            <person name="Sibirny A.A."/>
            <person name="Slot J.C."/>
            <person name="Stielow J.B."/>
            <person name="Sun H."/>
            <person name="Kurtzman C.P."/>
            <person name="Blackwell M."/>
            <person name="Grigoriev I.V."/>
            <person name="Jeffries T.W."/>
        </authorList>
    </citation>
    <scope>NUCLEOTIDE SEQUENCE [LARGE SCALE GENOMIC DNA]</scope>
    <source>
        <strain evidence="7">NRRL Y-2460</strain>
    </source>
</reference>
<comment type="similarity">
    <text evidence="1 4">Belongs to the bacterial ribosomal protein bL17 family.</text>
</comment>
<dbReference type="InterPro" id="IPR047859">
    <property type="entry name" value="Ribosomal_bL17_CS"/>
</dbReference>
<evidence type="ECO:0000313" key="6">
    <source>
        <dbReference type="EMBL" id="ODV96149.1"/>
    </source>
</evidence>
<dbReference type="Gene3D" id="3.90.1030.10">
    <property type="entry name" value="Ribosomal protein L17"/>
    <property type="match status" value="1"/>
</dbReference>
<evidence type="ECO:0000256" key="1">
    <source>
        <dbReference type="ARBA" id="ARBA00008777"/>
    </source>
</evidence>
<feature type="domain" description="Large ribosomal subunit protein bL17m C-terminal fungi" evidence="5">
    <location>
        <begin position="125"/>
        <end position="174"/>
    </location>
</feature>
<dbReference type="PROSITE" id="PS01167">
    <property type="entry name" value="RIBOSOMAL_L17"/>
    <property type="match status" value="1"/>
</dbReference>
<dbReference type="AlphaFoldDB" id="A0A1E4TWP0"/>
<dbReference type="Pfam" id="PF01196">
    <property type="entry name" value="Ribosomal_L17"/>
    <property type="match status" value="1"/>
</dbReference>
<evidence type="ECO:0000313" key="7">
    <source>
        <dbReference type="Proteomes" id="UP000094236"/>
    </source>
</evidence>
<sequence>MGLGRSVKHERALLRNLATSLIKHESIITTQAKAKLTQGLVENLITKAKKSVGPQSQEKLLQDARIRCGSDLFEHNITLPKLFDVLAPRYLERAGGYTRILKLESRIGDNAPQCILELVDNEDREIKYWLLAKTMARLELQKQPLNDLTKKNLDKLLKHKDEAGKQKFRDIVEICKKEFYANEESLENLPQLKENSNGFNRSLLKDQIVMVPRPRKN</sequence>
<gene>
    <name evidence="6" type="ORF">PACTADRAFT_49549</name>
</gene>
<dbReference type="InterPro" id="IPR040894">
    <property type="entry name" value="Ribosomal_bL17m_C"/>
</dbReference>
<dbReference type="InterPro" id="IPR000456">
    <property type="entry name" value="Ribosomal_bL17"/>
</dbReference>
<evidence type="ECO:0000259" key="5">
    <source>
        <dbReference type="Pfam" id="PF18502"/>
    </source>
</evidence>
<dbReference type="NCBIfam" id="TIGR00059">
    <property type="entry name" value="L17"/>
    <property type="match status" value="1"/>
</dbReference>
<dbReference type="GO" id="GO:0006412">
    <property type="term" value="P:translation"/>
    <property type="evidence" value="ECO:0007669"/>
    <property type="project" value="InterPro"/>
</dbReference>
<keyword evidence="7" id="KW-1185">Reference proteome</keyword>
<protein>
    <recommendedName>
        <fullName evidence="5">Large ribosomal subunit protein bL17m C-terminal fungi domain-containing protein</fullName>
    </recommendedName>
</protein>
<evidence type="ECO:0000256" key="2">
    <source>
        <dbReference type="ARBA" id="ARBA00022980"/>
    </source>
</evidence>
<name>A0A1E4TWP0_PACTA</name>
<dbReference type="OrthoDB" id="275000at2759"/>
<organism evidence="6 7">
    <name type="scientific">Pachysolen tannophilus NRRL Y-2460</name>
    <dbReference type="NCBI Taxonomy" id="669874"/>
    <lineage>
        <taxon>Eukaryota</taxon>
        <taxon>Fungi</taxon>
        <taxon>Dikarya</taxon>
        <taxon>Ascomycota</taxon>
        <taxon>Saccharomycotina</taxon>
        <taxon>Pichiomycetes</taxon>
        <taxon>Pachysolenaceae</taxon>
        <taxon>Pachysolen</taxon>
    </lineage>
</organism>
<keyword evidence="3 4" id="KW-0687">Ribonucleoprotein</keyword>
<keyword evidence="2 4" id="KW-0689">Ribosomal protein</keyword>
<accession>A0A1E4TWP0</accession>
<dbReference type="InterPro" id="IPR036373">
    <property type="entry name" value="Ribosomal_bL17_sf"/>
</dbReference>
<dbReference type="STRING" id="669874.A0A1E4TWP0"/>
<proteinExistence type="inferred from homology"/>
<dbReference type="GO" id="GO:0003735">
    <property type="term" value="F:structural constituent of ribosome"/>
    <property type="evidence" value="ECO:0007669"/>
    <property type="project" value="EnsemblFungi"/>
</dbReference>
<dbReference type="GO" id="GO:0005762">
    <property type="term" value="C:mitochondrial large ribosomal subunit"/>
    <property type="evidence" value="ECO:0007669"/>
    <property type="project" value="EnsemblFungi"/>
</dbReference>
<dbReference type="Proteomes" id="UP000094236">
    <property type="component" value="Unassembled WGS sequence"/>
</dbReference>
<evidence type="ECO:0000256" key="3">
    <source>
        <dbReference type="ARBA" id="ARBA00023274"/>
    </source>
</evidence>
<dbReference type="Gene3D" id="1.10.246.170">
    <property type="match status" value="1"/>
</dbReference>
<dbReference type="Pfam" id="PF18502">
    <property type="entry name" value="Mrpl_C"/>
    <property type="match status" value="1"/>
</dbReference>